<evidence type="ECO:0000313" key="2">
    <source>
        <dbReference type="Proteomes" id="UP001299546"/>
    </source>
</evidence>
<dbReference type="GO" id="GO:0016787">
    <property type="term" value="F:hydrolase activity"/>
    <property type="evidence" value="ECO:0007669"/>
    <property type="project" value="UniProtKB-KW"/>
</dbReference>
<accession>A0ABS8DIW6</accession>
<dbReference type="RefSeq" id="WP_066731305.1">
    <property type="nucleotide sequence ID" value="NZ_JAJCIQ010000011.1"/>
</dbReference>
<organism evidence="1 2">
    <name type="scientific">Bariatricus massiliensis</name>
    <dbReference type="NCBI Taxonomy" id="1745713"/>
    <lineage>
        <taxon>Bacteria</taxon>
        <taxon>Bacillati</taxon>
        <taxon>Bacillota</taxon>
        <taxon>Clostridia</taxon>
        <taxon>Lachnospirales</taxon>
        <taxon>Lachnospiraceae</taxon>
        <taxon>Bariatricus</taxon>
    </lineage>
</organism>
<dbReference type="InterPro" id="IPR029062">
    <property type="entry name" value="Class_I_gatase-like"/>
</dbReference>
<dbReference type="PANTHER" id="PTHR43235">
    <property type="entry name" value="GLUTAMINE AMIDOTRANSFERASE PB2B2.05-RELATED"/>
    <property type="match status" value="1"/>
</dbReference>
<sequence>MFKDKAVIGIMPLYDTERDSYWMLPGYMKALEEQGAVTLMLPLTDKAEELEYFLETCDGFLMTGGPDVDPSLYGEEKSSNCKETVPLRDAMDKYILIHAVKKNKAVLGICRGMQMMNAVFGGSLYQDLGTEVPENIGHRMEAPYDRKAHCVKVLADTPLAAVLGAEECPVNSCHHQAVKKLAEPFGIMAQAEDGIIESIYMPEKRFVWGVQWHPEFSYRKSGESRKILGAFLEAAKEDDAK</sequence>
<gene>
    <name evidence="1" type="ORF">LIZ65_13915</name>
</gene>
<dbReference type="Proteomes" id="UP001299546">
    <property type="component" value="Unassembled WGS sequence"/>
</dbReference>
<dbReference type="InterPro" id="IPR011697">
    <property type="entry name" value="Peptidase_C26"/>
</dbReference>
<reference evidence="1 2" key="1">
    <citation type="submission" date="2021-10" db="EMBL/GenBank/DDBJ databases">
        <title>Collection of gut derived symbiotic bacterial strains cultured from healthy donors.</title>
        <authorList>
            <person name="Lin H."/>
            <person name="Littmann E."/>
            <person name="Kohout C."/>
            <person name="Pamer E.G."/>
        </authorList>
    </citation>
    <scope>NUCLEOTIDE SEQUENCE [LARGE SCALE GENOMIC DNA]</scope>
    <source>
        <strain evidence="1 2">DFI.1.165</strain>
    </source>
</reference>
<comment type="caution">
    <text evidence="1">The sequence shown here is derived from an EMBL/GenBank/DDBJ whole genome shotgun (WGS) entry which is preliminary data.</text>
</comment>
<dbReference type="CDD" id="cd01745">
    <property type="entry name" value="GATase1_2"/>
    <property type="match status" value="1"/>
</dbReference>
<protein>
    <submittedName>
        <fullName evidence="1">Gamma-glutamyl-gamma-aminobutyrate hydrolase family protein</fullName>
    </submittedName>
</protein>
<dbReference type="PANTHER" id="PTHR43235:SF1">
    <property type="entry name" value="GLUTAMINE AMIDOTRANSFERASE PB2B2.05-RELATED"/>
    <property type="match status" value="1"/>
</dbReference>
<dbReference type="InterPro" id="IPR044668">
    <property type="entry name" value="PuuD-like"/>
</dbReference>
<dbReference type="PROSITE" id="PS51273">
    <property type="entry name" value="GATASE_TYPE_1"/>
    <property type="match status" value="1"/>
</dbReference>
<dbReference type="EMBL" id="JAJCIS010000011">
    <property type="protein sequence ID" value="MCB7388380.1"/>
    <property type="molecule type" value="Genomic_DNA"/>
</dbReference>
<dbReference type="Pfam" id="PF07722">
    <property type="entry name" value="Peptidase_C26"/>
    <property type="match status" value="1"/>
</dbReference>
<evidence type="ECO:0000313" key="1">
    <source>
        <dbReference type="EMBL" id="MCB7388380.1"/>
    </source>
</evidence>
<keyword evidence="1" id="KW-0378">Hydrolase</keyword>
<name>A0ABS8DIW6_9FIRM</name>
<dbReference type="Gene3D" id="3.40.50.880">
    <property type="match status" value="1"/>
</dbReference>
<proteinExistence type="predicted"/>
<dbReference type="SUPFAM" id="SSF52317">
    <property type="entry name" value="Class I glutamine amidotransferase-like"/>
    <property type="match status" value="1"/>
</dbReference>
<keyword evidence="2" id="KW-1185">Reference proteome</keyword>